<dbReference type="Gene3D" id="1.10.600.10">
    <property type="entry name" value="Farnesyl Diphosphate Synthase"/>
    <property type="match status" value="1"/>
</dbReference>
<accession>A0ABT7CC06</accession>
<comment type="similarity">
    <text evidence="2 6">Belongs to the FPP/GGPP synthase family.</text>
</comment>
<dbReference type="InterPro" id="IPR033749">
    <property type="entry name" value="Polyprenyl_synt_CS"/>
</dbReference>
<dbReference type="SFLD" id="SFLDG01017">
    <property type="entry name" value="Polyprenyl_Transferase_Like"/>
    <property type="match status" value="1"/>
</dbReference>
<sequence>MAARGGLRERRAPQPHLRHRRTAPRHEARKQHPIPGDSLTAQSSATRRPSHGNVGSAFAKELFGRPAERKLKANIEKGLERVETVLSDQVQYADKVAQVTTTYLLGAGGKRLRPMLVLLSAQLGPNSDSDAVLTAAAATEITHLASLYHDDVMDEATLRRGVTAAHLRWSNSMAILAGDLLFARASQMFSHLGQDAIRLQATVFERLVLGQMHETIGPAEGEDRIDHYLRVLSDKTGSLIGAAAEYGVMLSGAPQAFRGALSDFGEGIGVAFQIVDDVIDLSPTSEKTGKLAGTDLRAGVETLPVLLLERRANGGDADAADLLERIRTRVAGTAPGSADQSFAREEPRGSDDPAEVDAIIAELREHEVSKETLEAAETHVARAIESLEPLPSGVVKEALREFADRLINRDF</sequence>
<dbReference type="Proteomes" id="UP001170379">
    <property type="component" value="Unassembled WGS sequence"/>
</dbReference>
<reference evidence="8" key="1">
    <citation type="submission" date="2018-03" db="EMBL/GenBank/DDBJ databases">
        <authorList>
            <person name="Nunes O.C."/>
            <person name="Lopes A.R."/>
            <person name="Froufe H."/>
            <person name="Munoz-Merida A."/>
            <person name="Barroso C."/>
            <person name="Egas C."/>
        </authorList>
    </citation>
    <scope>NUCLEOTIDE SEQUENCE</scope>
    <source>
        <strain evidence="8">ON4</strain>
    </source>
</reference>
<comment type="caution">
    <text evidence="8">The sequence shown here is derived from an EMBL/GenBank/DDBJ whole genome shotgun (WGS) entry which is preliminary data.</text>
</comment>
<evidence type="ECO:0000313" key="9">
    <source>
        <dbReference type="Proteomes" id="UP001170379"/>
    </source>
</evidence>
<reference evidence="8" key="2">
    <citation type="journal article" date="2022" name="Sci. Rep.">
        <title>In silico prediction of the enzymes involved in the degradation of the herbicide molinate by Gulosibacter molinativorax ON4T.</title>
        <authorList>
            <person name="Lopes A.R."/>
            <person name="Bunin E."/>
            <person name="Viana A.T."/>
            <person name="Froufe H."/>
            <person name="Munoz-Merida A."/>
            <person name="Pinho D."/>
            <person name="Figueiredo J."/>
            <person name="Barroso C."/>
            <person name="Vaz-Moreira I."/>
            <person name="Bellanger X."/>
            <person name="Egas C."/>
            <person name="Nunes O.C."/>
        </authorList>
    </citation>
    <scope>NUCLEOTIDE SEQUENCE</scope>
    <source>
        <strain evidence="8">ON4</strain>
    </source>
</reference>
<dbReference type="InterPro" id="IPR008949">
    <property type="entry name" value="Isoprenoid_synthase_dom_sf"/>
</dbReference>
<dbReference type="SUPFAM" id="SSF48576">
    <property type="entry name" value="Terpenoid synthases"/>
    <property type="match status" value="1"/>
</dbReference>
<evidence type="ECO:0000256" key="1">
    <source>
        <dbReference type="ARBA" id="ARBA00001946"/>
    </source>
</evidence>
<evidence type="ECO:0000313" key="8">
    <source>
        <dbReference type="EMBL" id="MDJ1372329.1"/>
    </source>
</evidence>
<keyword evidence="9" id="KW-1185">Reference proteome</keyword>
<evidence type="ECO:0000256" key="2">
    <source>
        <dbReference type="ARBA" id="ARBA00006706"/>
    </source>
</evidence>
<keyword evidence="4" id="KW-0479">Metal-binding</keyword>
<dbReference type="CDD" id="cd00685">
    <property type="entry name" value="Trans_IPPS_HT"/>
    <property type="match status" value="1"/>
</dbReference>
<feature type="compositionally biased region" description="Basic and acidic residues" evidence="7">
    <location>
        <begin position="342"/>
        <end position="351"/>
    </location>
</feature>
<organism evidence="8 9">
    <name type="scientific">Gulosibacter molinativorax</name>
    <dbReference type="NCBI Taxonomy" id="256821"/>
    <lineage>
        <taxon>Bacteria</taxon>
        <taxon>Bacillati</taxon>
        <taxon>Actinomycetota</taxon>
        <taxon>Actinomycetes</taxon>
        <taxon>Micrococcales</taxon>
        <taxon>Microbacteriaceae</taxon>
        <taxon>Gulosibacter</taxon>
    </lineage>
</organism>
<dbReference type="EMBL" id="PXVD01000023">
    <property type="protein sequence ID" value="MDJ1372329.1"/>
    <property type="molecule type" value="Genomic_DNA"/>
</dbReference>
<feature type="region of interest" description="Disordered" evidence="7">
    <location>
        <begin position="333"/>
        <end position="353"/>
    </location>
</feature>
<name>A0ABT7CC06_9MICO</name>
<feature type="region of interest" description="Disordered" evidence="7">
    <location>
        <begin position="1"/>
        <end position="54"/>
    </location>
</feature>
<keyword evidence="5" id="KW-0460">Magnesium</keyword>
<gene>
    <name evidence="8" type="ORF">C7K25_13280</name>
</gene>
<dbReference type="InterPro" id="IPR000092">
    <property type="entry name" value="Polyprenyl_synt"/>
</dbReference>
<evidence type="ECO:0000256" key="5">
    <source>
        <dbReference type="ARBA" id="ARBA00022842"/>
    </source>
</evidence>
<dbReference type="Pfam" id="PF00348">
    <property type="entry name" value="polyprenyl_synt"/>
    <property type="match status" value="1"/>
</dbReference>
<proteinExistence type="inferred from homology"/>
<dbReference type="PANTHER" id="PTHR12001:SF69">
    <property type="entry name" value="ALL TRANS-POLYPRENYL-DIPHOSPHATE SYNTHASE PDSS1"/>
    <property type="match status" value="1"/>
</dbReference>
<evidence type="ECO:0000256" key="7">
    <source>
        <dbReference type="SAM" id="MobiDB-lite"/>
    </source>
</evidence>
<evidence type="ECO:0000256" key="4">
    <source>
        <dbReference type="ARBA" id="ARBA00022723"/>
    </source>
</evidence>
<dbReference type="PANTHER" id="PTHR12001">
    <property type="entry name" value="GERANYLGERANYL PYROPHOSPHATE SYNTHASE"/>
    <property type="match status" value="1"/>
</dbReference>
<comment type="cofactor">
    <cofactor evidence="1">
        <name>Mg(2+)</name>
        <dbReference type="ChEBI" id="CHEBI:18420"/>
    </cofactor>
</comment>
<dbReference type="SFLD" id="SFLDS00005">
    <property type="entry name" value="Isoprenoid_Synthase_Type_I"/>
    <property type="match status" value="1"/>
</dbReference>
<feature type="compositionally biased region" description="Basic and acidic residues" evidence="7">
    <location>
        <begin position="1"/>
        <end position="12"/>
    </location>
</feature>
<keyword evidence="3 6" id="KW-0808">Transferase</keyword>
<evidence type="ECO:0000256" key="3">
    <source>
        <dbReference type="ARBA" id="ARBA00022679"/>
    </source>
</evidence>
<dbReference type="PROSITE" id="PS00444">
    <property type="entry name" value="POLYPRENYL_SYNTHASE_2"/>
    <property type="match status" value="1"/>
</dbReference>
<feature type="compositionally biased region" description="Basic residues" evidence="7">
    <location>
        <begin position="16"/>
        <end position="32"/>
    </location>
</feature>
<protein>
    <submittedName>
        <fullName evidence="8">Polyprenyl synthetase family protein</fullName>
    </submittedName>
</protein>
<evidence type="ECO:0000256" key="6">
    <source>
        <dbReference type="RuleBase" id="RU004466"/>
    </source>
</evidence>